<dbReference type="EMBL" id="QMDW01000004">
    <property type="protein sequence ID" value="RJX50836.1"/>
    <property type="molecule type" value="Genomic_DNA"/>
</dbReference>
<dbReference type="OrthoDB" id="188002at2157"/>
<reference evidence="1 2" key="1">
    <citation type="submission" date="2018-06" db="EMBL/GenBank/DDBJ databases">
        <title>Halonotius sp. F13-13 a new haloarchaeeon isolated from a solar saltern from Isla Cristina, Huelva, Spain.</title>
        <authorList>
            <person name="Duran-Viseras A."/>
            <person name="Sanchez-Porro C."/>
            <person name="Ventosa A."/>
        </authorList>
    </citation>
    <scope>NUCLEOTIDE SEQUENCE [LARGE SCALE GENOMIC DNA]</scope>
    <source>
        <strain evidence="1 2">CECT 7525</strain>
    </source>
</reference>
<dbReference type="AlphaFoldDB" id="A0A3A6Q1L1"/>
<protein>
    <submittedName>
        <fullName evidence="1">Rubrerythrin family protein</fullName>
    </submittedName>
</protein>
<organism evidence="1 2">
    <name type="scientific">Halonotius pteroides</name>
    <dbReference type="NCBI Taxonomy" id="268735"/>
    <lineage>
        <taxon>Archaea</taxon>
        <taxon>Methanobacteriati</taxon>
        <taxon>Methanobacteriota</taxon>
        <taxon>Stenosarchaea group</taxon>
        <taxon>Halobacteria</taxon>
        <taxon>Halobacteriales</taxon>
        <taxon>Haloferacaceae</taxon>
        <taxon>Halonotius</taxon>
    </lineage>
</organism>
<gene>
    <name evidence="1" type="ORF">DP106_04375</name>
</gene>
<keyword evidence="2" id="KW-1185">Reference proteome</keyword>
<sequence>MTDSDLIDSVSEANQTALSRLGSSKSLYAETNGELDPDPVLRAAAIAEDAASETFAAWADDEEHTEAADCFATVADEEAAHYKTVAAELDDPPRAADGETPAIQSVLRAFDDTVKRVGGLVGRCLVAKKSKEQYTGYFTGEADPQTASLFRGLGNDVGEQIESAADLLDAVCETEDDRERAHDAASEAIQAAYDEYTESLEAMGVNPKPVC</sequence>
<dbReference type="InterPro" id="IPR012347">
    <property type="entry name" value="Ferritin-like"/>
</dbReference>
<accession>A0A3A6Q1L1</accession>
<comment type="caution">
    <text evidence="1">The sequence shown here is derived from an EMBL/GenBank/DDBJ whole genome shotgun (WGS) entry which is preliminary data.</text>
</comment>
<proteinExistence type="predicted"/>
<name>A0A3A6Q1L1_9EURY</name>
<dbReference type="Proteomes" id="UP000281564">
    <property type="component" value="Unassembled WGS sequence"/>
</dbReference>
<dbReference type="RefSeq" id="WP_120083651.1">
    <property type="nucleotide sequence ID" value="NZ_QMDW01000004.1"/>
</dbReference>
<evidence type="ECO:0000313" key="2">
    <source>
        <dbReference type="Proteomes" id="UP000281564"/>
    </source>
</evidence>
<evidence type="ECO:0000313" key="1">
    <source>
        <dbReference type="EMBL" id="RJX50836.1"/>
    </source>
</evidence>
<dbReference type="SUPFAM" id="SSF47240">
    <property type="entry name" value="Ferritin-like"/>
    <property type="match status" value="1"/>
</dbReference>
<dbReference type="InterPro" id="IPR009078">
    <property type="entry name" value="Ferritin-like_SF"/>
</dbReference>
<dbReference type="Gene3D" id="1.20.1260.10">
    <property type="match status" value="1"/>
</dbReference>